<sequence length="191" mass="21173">MRDKRFFDAYFSVDEWDPEGGLKLRALNTAIEPFQTMIGNRHSEVPKHVRRILASGCAHGAIACALDLVGLHERMRPGAISQEDEAWLEQLHVSVFDQIITTAKSLVDDPDFGSQLDQVIQEGGPSLDNWLPTHDSLDTNYVAWQCYMFQQESEDESDSEDDDDGLDDAPQAALLDVPLEAVGPSVSVDSV</sequence>
<evidence type="ECO:0000313" key="2">
    <source>
        <dbReference type="EMBL" id="KAJ4354198.1"/>
    </source>
</evidence>
<dbReference type="AlphaFoldDB" id="A0A9W8XNU5"/>
<dbReference type="OrthoDB" id="10587850at2759"/>
<evidence type="ECO:0000313" key="3">
    <source>
        <dbReference type="Proteomes" id="UP001140513"/>
    </source>
</evidence>
<reference evidence="2" key="1">
    <citation type="submission" date="2022-10" db="EMBL/GenBank/DDBJ databases">
        <title>Tapping the CABI collections for fungal endophytes: first genome assemblies for Collariella, Neodidymelliopsis, Ascochyta clinopodiicola, Didymella pomorum, Didymosphaeria variabile, Neocosmospora piperis and Neocucurbitaria cava.</title>
        <authorList>
            <person name="Hill R."/>
        </authorList>
    </citation>
    <scope>NUCLEOTIDE SEQUENCE</scope>
    <source>
        <strain evidence="2">IMI 356815</strain>
    </source>
</reference>
<dbReference type="RefSeq" id="XP_056071972.1">
    <property type="nucleotide sequence ID" value="XM_056214705.1"/>
</dbReference>
<accession>A0A9W8XNU5</accession>
<feature type="region of interest" description="Disordered" evidence="1">
    <location>
        <begin position="152"/>
        <end position="178"/>
    </location>
</feature>
<evidence type="ECO:0000256" key="1">
    <source>
        <dbReference type="SAM" id="MobiDB-lite"/>
    </source>
</evidence>
<keyword evidence="3" id="KW-1185">Reference proteome</keyword>
<protein>
    <submittedName>
        <fullName evidence="2">Uncharacterized protein</fullName>
    </submittedName>
</protein>
<feature type="compositionally biased region" description="Acidic residues" evidence="1">
    <location>
        <begin position="152"/>
        <end position="167"/>
    </location>
</feature>
<comment type="caution">
    <text evidence="2">The sequence shown here is derived from an EMBL/GenBank/DDBJ whole genome shotgun (WGS) entry which is preliminary data.</text>
</comment>
<organism evidence="2 3">
    <name type="scientific">Didymosphaeria variabile</name>
    <dbReference type="NCBI Taxonomy" id="1932322"/>
    <lineage>
        <taxon>Eukaryota</taxon>
        <taxon>Fungi</taxon>
        <taxon>Dikarya</taxon>
        <taxon>Ascomycota</taxon>
        <taxon>Pezizomycotina</taxon>
        <taxon>Dothideomycetes</taxon>
        <taxon>Pleosporomycetidae</taxon>
        <taxon>Pleosporales</taxon>
        <taxon>Massarineae</taxon>
        <taxon>Didymosphaeriaceae</taxon>
        <taxon>Didymosphaeria</taxon>
    </lineage>
</organism>
<name>A0A9W8XNU5_9PLEO</name>
<dbReference type="Proteomes" id="UP001140513">
    <property type="component" value="Unassembled WGS sequence"/>
</dbReference>
<proteinExistence type="predicted"/>
<gene>
    <name evidence="2" type="ORF">N0V89_005932</name>
</gene>
<dbReference type="EMBL" id="JAPEUX010000004">
    <property type="protein sequence ID" value="KAJ4354198.1"/>
    <property type="molecule type" value="Genomic_DNA"/>
</dbReference>
<dbReference type="GeneID" id="80909462"/>